<dbReference type="CDD" id="cd03801">
    <property type="entry name" value="GT4_PimA-like"/>
    <property type="match status" value="1"/>
</dbReference>
<dbReference type="EMBL" id="BAABCY010000052">
    <property type="protein sequence ID" value="GAA3569510.1"/>
    <property type="molecule type" value="Genomic_DNA"/>
</dbReference>
<accession>A0ABP6XMD5</accession>
<evidence type="ECO:0000313" key="4">
    <source>
        <dbReference type="Proteomes" id="UP001500954"/>
    </source>
</evidence>
<dbReference type="Gene3D" id="3.40.50.2000">
    <property type="entry name" value="Glycogen Phosphorylase B"/>
    <property type="match status" value="2"/>
</dbReference>
<feature type="domain" description="Glycosyltransferase subfamily 4-like N-terminal" evidence="2">
    <location>
        <begin position="79"/>
        <end position="205"/>
    </location>
</feature>
<protein>
    <submittedName>
        <fullName evidence="3">TIGR04157 family glycosyltransferase</fullName>
    </submittedName>
</protein>
<evidence type="ECO:0000259" key="1">
    <source>
        <dbReference type="Pfam" id="PF00534"/>
    </source>
</evidence>
<dbReference type="PANTHER" id="PTHR45947:SF3">
    <property type="entry name" value="SULFOQUINOVOSYL TRANSFERASE SQD2"/>
    <property type="match status" value="1"/>
</dbReference>
<dbReference type="PANTHER" id="PTHR45947">
    <property type="entry name" value="SULFOQUINOVOSYL TRANSFERASE SQD2"/>
    <property type="match status" value="1"/>
</dbReference>
<dbReference type="InterPro" id="IPR050194">
    <property type="entry name" value="Glycosyltransferase_grp1"/>
</dbReference>
<dbReference type="InterPro" id="IPR001296">
    <property type="entry name" value="Glyco_trans_1"/>
</dbReference>
<evidence type="ECO:0000259" key="2">
    <source>
        <dbReference type="Pfam" id="PF13439"/>
    </source>
</evidence>
<dbReference type="SUPFAM" id="SSF53756">
    <property type="entry name" value="UDP-Glycosyltransferase/glycogen phosphorylase"/>
    <property type="match status" value="1"/>
</dbReference>
<keyword evidence="4" id="KW-1185">Reference proteome</keyword>
<gene>
    <name evidence="3" type="ORF">GCM10022395_18920</name>
</gene>
<name>A0ABP6XMD5_9FLAO</name>
<dbReference type="Proteomes" id="UP001500954">
    <property type="component" value="Unassembled WGS sequence"/>
</dbReference>
<evidence type="ECO:0000313" key="3">
    <source>
        <dbReference type="EMBL" id="GAA3569510.1"/>
    </source>
</evidence>
<dbReference type="RefSeq" id="WP_345005737.1">
    <property type="nucleotide sequence ID" value="NZ_BAABCY010000052.1"/>
</dbReference>
<feature type="domain" description="Glycosyl transferase family 1" evidence="1">
    <location>
        <begin position="218"/>
        <end position="387"/>
    </location>
</feature>
<dbReference type="Pfam" id="PF13439">
    <property type="entry name" value="Glyco_transf_4"/>
    <property type="match status" value="1"/>
</dbReference>
<reference evidence="4" key="1">
    <citation type="journal article" date="2019" name="Int. J. Syst. Evol. Microbiol.">
        <title>The Global Catalogue of Microorganisms (GCM) 10K type strain sequencing project: providing services to taxonomists for standard genome sequencing and annotation.</title>
        <authorList>
            <consortium name="The Broad Institute Genomics Platform"/>
            <consortium name="The Broad Institute Genome Sequencing Center for Infectious Disease"/>
            <person name="Wu L."/>
            <person name="Ma J."/>
        </authorList>
    </citation>
    <scope>NUCLEOTIDE SEQUENCE [LARGE SCALE GENOMIC DNA]</scope>
    <source>
        <strain evidence="4">JCM 17111</strain>
    </source>
</reference>
<proteinExistence type="predicted"/>
<sequence length="407" mass="47487">MQKRRIFIVNQTDDSHRYGVGKYINEIIAEAKLKKNDFELISIEIGVPDILSTIRTEKDNISYLQIPCPVSYKGTIKNLPYKYSRAIFIILQELYLFTETDTFHFNSNMQHFLLTLIKEHTSTKIIYTIHVSLWKVLYNNDFNKFISEFNDLDNDSFFSKNIKAEIKNCELSDRIICLSESMKRDVLEIYKIPCQKVFKISNGIKEQKFIKEDFDKINEIKDSLKINKEDFVFLYVGRLIAQKGIIHLLNTFKVILDKGYKNVKIIIVGDGPMKNSLVKEYKSLKQNIVFTGYLPAKLVKLYYKLADTLIFPSLNEQSSYVMLEAMSYKLPMIVSNTDIFEMLEDKYSCLKIDLTEKTELDIDSMEQKMKAMVHDEELRTRIAESAYSLYVQNCSSEAMFNSTYSAI</sequence>
<dbReference type="InterPro" id="IPR028098">
    <property type="entry name" value="Glyco_trans_4-like_N"/>
</dbReference>
<comment type="caution">
    <text evidence="3">The sequence shown here is derived from an EMBL/GenBank/DDBJ whole genome shotgun (WGS) entry which is preliminary data.</text>
</comment>
<dbReference type="Pfam" id="PF00534">
    <property type="entry name" value="Glycos_transf_1"/>
    <property type="match status" value="1"/>
</dbReference>
<organism evidence="3 4">
    <name type="scientific">Snuella lapsa</name>
    <dbReference type="NCBI Taxonomy" id="870481"/>
    <lineage>
        <taxon>Bacteria</taxon>
        <taxon>Pseudomonadati</taxon>
        <taxon>Bacteroidota</taxon>
        <taxon>Flavobacteriia</taxon>
        <taxon>Flavobacteriales</taxon>
        <taxon>Flavobacteriaceae</taxon>
        <taxon>Snuella</taxon>
    </lineage>
</organism>